<evidence type="ECO:0000259" key="4">
    <source>
        <dbReference type="Pfam" id="PF02525"/>
    </source>
</evidence>
<reference evidence="5 6" key="1">
    <citation type="submission" date="2021-12" db="EMBL/GenBank/DDBJ databases">
        <title>Genome sequencing of bacteria with rrn-lacking chromosome and rrn-plasmid.</title>
        <authorList>
            <person name="Anda M."/>
            <person name="Iwasaki W."/>
        </authorList>
    </citation>
    <scope>NUCLEOTIDE SEQUENCE [LARGE SCALE GENOMIC DNA]</scope>
    <source>
        <strain evidence="5 6">NBRC 15940</strain>
    </source>
</reference>
<gene>
    <name evidence="5" type="ORF">PEDI_17830</name>
</gene>
<protein>
    <submittedName>
        <fullName evidence="5">NAD(P)H dehydrogenase (Quinone)</fullName>
    </submittedName>
</protein>
<dbReference type="RefSeq" id="WP_338236817.1">
    <property type="nucleotide sequence ID" value="NZ_BQKE01000001.1"/>
</dbReference>
<comment type="caution">
    <text evidence="5">The sequence shown here is derived from an EMBL/GenBank/DDBJ whole genome shotgun (WGS) entry which is preliminary data.</text>
</comment>
<comment type="similarity">
    <text evidence="1">Belongs to the NAD(P)H dehydrogenase (quinone) family.</text>
</comment>
<dbReference type="InterPro" id="IPR003680">
    <property type="entry name" value="Flavodoxin_fold"/>
</dbReference>
<keyword evidence="2" id="KW-0560">Oxidoreductase</keyword>
<name>A0AAN4VY63_9BACT</name>
<dbReference type="Pfam" id="PF02525">
    <property type="entry name" value="Flavodoxin_2"/>
    <property type="match status" value="1"/>
</dbReference>
<dbReference type="InterPro" id="IPR029039">
    <property type="entry name" value="Flavoprotein-like_sf"/>
</dbReference>
<dbReference type="PANTHER" id="PTHR10204">
    <property type="entry name" value="NAD P H OXIDOREDUCTASE-RELATED"/>
    <property type="match status" value="1"/>
</dbReference>
<feature type="region of interest" description="Disordered" evidence="3">
    <location>
        <begin position="189"/>
        <end position="212"/>
    </location>
</feature>
<keyword evidence="6" id="KW-1185">Reference proteome</keyword>
<feature type="domain" description="Flavodoxin-like fold" evidence="4">
    <location>
        <begin position="3"/>
        <end position="180"/>
    </location>
</feature>
<dbReference type="Gene3D" id="3.40.50.360">
    <property type="match status" value="1"/>
</dbReference>
<organism evidence="5 6">
    <name type="scientific">Persicobacter diffluens</name>
    <dbReference type="NCBI Taxonomy" id="981"/>
    <lineage>
        <taxon>Bacteria</taxon>
        <taxon>Pseudomonadati</taxon>
        <taxon>Bacteroidota</taxon>
        <taxon>Cytophagia</taxon>
        <taxon>Cytophagales</taxon>
        <taxon>Persicobacteraceae</taxon>
        <taxon>Persicobacter</taxon>
    </lineage>
</organism>
<dbReference type="PANTHER" id="PTHR10204:SF34">
    <property type="entry name" value="NAD(P)H DEHYDROGENASE [QUINONE] 1 ISOFORM 1"/>
    <property type="match status" value="1"/>
</dbReference>
<dbReference type="Proteomes" id="UP001310022">
    <property type="component" value="Unassembled WGS sequence"/>
</dbReference>
<dbReference type="GO" id="GO:0003955">
    <property type="term" value="F:NAD(P)H dehydrogenase (quinone) activity"/>
    <property type="evidence" value="ECO:0007669"/>
    <property type="project" value="TreeGrafter"/>
</dbReference>
<dbReference type="EMBL" id="BQKE01000001">
    <property type="protein sequence ID" value="GJM61231.1"/>
    <property type="molecule type" value="Genomic_DNA"/>
</dbReference>
<evidence type="ECO:0000256" key="1">
    <source>
        <dbReference type="ARBA" id="ARBA00006252"/>
    </source>
</evidence>
<dbReference type="SUPFAM" id="SSF52218">
    <property type="entry name" value="Flavoproteins"/>
    <property type="match status" value="1"/>
</dbReference>
<dbReference type="GO" id="GO:0005829">
    <property type="term" value="C:cytosol"/>
    <property type="evidence" value="ECO:0007669"/>
    <property type="project" value="TreeGrafter"/>
</dbReference>
<dbReference type="AlphaFoldDB" id="A0AAN4VY63"/>
<evidence type="ECO:0000313" key="6">
    <source>
        <dbReference type="Proteomes" id="UP001310022"/>
    </source>
</evidence>
<accession>A0AAN4VY63</accession>
<evidence type="ECO:0000256" key="2">
    <source>
        <dbReference type="ARBA" id="ARBA00023002"/>
    </source>
</evidence>
<evidence type="ECO:0000256" key="3">
    <source>
        <dbReference type="SAM" id="MobiDB-lite"/>
    </source>
</evidence>
<proteinExistence type="inferred from homology"/>
<evidence type="ECO:0000313" key="5">
    <source>
        <dbReference type="EMBL" id="GJM61231.1"/>
    </source>
</evidence>
<sequence length="212" mass="24208">MGKVLIINGNPKSESFSKALSQAYAEGYGSQAEVLHLVDLNFGLDLKFGYDQRTPWEADLQLAYDKIQEADHLVWVFPLWWYGLPARMKGFIDRIFLPGLTFEITADSPMPKGLLKGRTSDIIMTADSPYWYYRWWMGAPASRQFKKGTLEFCGVKVLKEVFIGPVKGSKDLKRHQWLEKVKRLGKKRAQKLPTASKKIMRKAVGKKDTAFS</sequence>
<dbReference type="InterPro" id="IPR051545">
    <property type="entry name" value="NAD(P)H_dehydrogenase_qn"/>
</dbReference>